<dbReference type="Gene3D" id="1.20.1290.10">
    <property type="entry name" value="AhpD-like"/>
    <property type="match status" value="1"/>
</dbReference>
<dbReference type="AlphaFoldDB" id="A0AAV9X3J0"/>
<evidence type="ECO:0000259" key="1">
    <source>
        <dbReference type="Pfam" id="PF02627"/>
    </source>
</evidence>
<gene>
    <name evidence="2" type="ORF">TWF694_002584</name>
</gene>
<reference evidence="2 3" key="1">
    <citation type="submission" date="2019-10" db="EMBL/GenBank/DDBJ databases">
        <authorList>
            <person name="Palmer J.M."/>
        </authorList>
    </citation>
    <scope>NUCLEOTIDE SEQUENCE [LARGE SCALE GENOMIC DNA]</scope>
    <source>
        <strain evidence="2 3">TWF694</strain>
    </source>
</reference>
<evidence type="ECO:0000313" key="2">
    <source>
        <dbReference type="EMBL" id="KAK6533650.1"/>
    </source>
</evidence>
<protein>
    <recommendedName>
        <fullName evidence="1">Carboxymuconolactone decarboxylase-like domain-containing protein</fullName>
    </recommendedName>
</protein>
<organism evidence="2 3">
    <name type="scientific">Orbilia ellipsospora</name>
    <dbReference type="NCBI Taxonomy" id="2528407"/>
    <lineage>
        <taxon>Eukaryota</taxon>
        <taxon>Fungi</taxon>
        <taxon>Dikarya</taxon>
        <taxon>Ascomycota</taxon>
        <taxon>Pezizomycotina</taxon>
        <taxon>Orbiliomycetes</taxon>
        <taxon>Orbiliales</taxon>
        <taxon>Orbiliaceae</taxon>
        <taxon>Orbilia</taxon>
    </lineage>
</organism>
<comment type="caution">
    <text evidence="2">The sequence shown here is derived from an EMBL/GenBank/DDBJ whole genome shotgun (WGS) entry which is preliminary data.</text>
</comment>
<dbReference type="EMBL" id="JAVHJO010000011">
    <property type="protein sequence ID" value="KAK6533650.1"/>
    <property type="molecule type" value="Genomic_DNA"/>
</dbReference>
<dbReference type="Pfam" id="PF02627">
    <property type="entry name" value="CMD"/>
    <property type="match status" value="1"/>
</dbReference>
<dbReference type="SUPFAM" id="SSF69118">
    <property type="entry name" value="AhpD-like"/>
    <property type="match status" value="1"/>
</dbReference>
<dbReference type="InterPro" id="IPR029032">
    <property type="entry name" value="AhpD-like"/>
</dbReference>
<dbReference type="GO" id="GO:0051920">
    <property type="term" value="F:peroxiredoxin activity"/>
    <property type="evidence" value="ECO:0007669"/>
    <property type="project" value="InterPro"/>
</dbReference>
<dbReference type="PANTHER" id="PTHR34846:SF11">
    <property type="entry name" value="4-CARBOXYMUCONOLACTONE DECARBOXYLASE FAMILY PROTEIN (AFU_ORTHOLOGUE AFUA_6G11590)"/>
    <property type="match status" value="1"/>
</dbReference>
<proteinExistence type="predicted"/>
<evidence type="ECO:0000313" key="3">
    <source>
        <dbReference type="Proteomes" id="UP001365542"/>
    </source>
</evidence>
<keyword evidence="3" id="KW-1185">Reference proteome</keyword>
<accession>A0AAV9X3J0</accession>
<dbReference type="PANTHER" id="PTHR34846">
    <property type="entry name" value="4-CARBOXYMUCONOLACTONE DECARBOXYLASE FAMILY PROTEIN (AFU_ORTHOLOGUE AFUA_6G11590)"/>
    <property type="match status" value="1"/>
</dbReference>
<dbReference type="InterPro" id="IPR003779">
    <property type="entry name" value="CMD-like"/>
</dbReference>
<feature type="domain" description="Carboxymuconolactone decarboxylase-like" evidence="1">
    <location>
        <begin position="33"/>
        <end position="107"/>
    </location>
</feature>
<name>A0AAV9X3J0_9PEZI</name>
<sequence>MESSTADLETSALIGPWQHFLYLPHSVFAAHIETYKALNEISGFPLRCREVVILAVGEYFGALYMQYCHTRVAKEAGLSDVQIQSILDGMPPSGGSEEEITSWEITRALIRASNTSRKGYLDDGLWEKAEKHFGKIGAGAIIQWISFYAGIAIILNGAAIPVPKGQKIWPIN</sequence>
<dbReference type="Proteomes" id="UP001365542">
    <property type="component" value="Unassembled WGS sequence"/>
</dbReference>